<protein>
    <submittedName>
        <fullName evidence="1">Uncharacterized protein</fullName>
    </submittedName>
</protein>
<dbReference type="Proteomes" id="UP000002762">
    <property type="component" value="Unassembled WGS sequence"/>
</dbReference>
<dbReference type="GeneID" id="19889227"/>
<reference evidence="1 2" key="1">
    <citation type="journal article" date="2012" name="Sci. Rep.">
        <title>Genomic perspectives on the evolution of fungal entomopathogenicity in Beauveria bassiana.</title>
        <authorList>
            <person name="Xiao G."/>
            <person name="Ying S.H."/>
            <person name="Zheng P."/>
            <person name="Wang Z.L."/>
            <person name="Zhang S."/>
            <person name="Xie X.Q."/>
            <person name="Shang Y."/>
            <person name="St Leger R.J."/>
            <person name="Zhao G.P."/>
            <person name="Wang C."/>
            <person name="Feng M.G."/>
        </authorList>
    </citation>
    <scope>NUCLEOTIDE SEQUENCE [LARGE SCALE GENOMIC DNA]</scope>
    <source>
        <strain evidence="1 2">ARSEF 2860</strain>
    </source>
</reference>
<dbReference type="RefSeq" id="XP_008599534.1">
    <property type="nucleotide sequence ID" value="XM_008601312.1"/>
</dbReference>
<dbReference type="AlphaFoldDB" id="J5JNU7"/>
<proteinExistence type="predicted"/>
<organism evidence="1 2">
    <name type="scientific">Beauveria bassiana (strain ARSEF 2860)</name>
    <name type="common">White muscardine disease fungus</name>
    <name type="synonym">Tritirachium shiotae</name>
    <dbReference type="NCBI Taxonomy" id="655819"/>
    <lineage>
        <taxon>Eukaryota</taxon>
        <taxon>Fungi</taxon>
        <taxon>Dikarya</taxon>
        <taxon>Ascomycota</taxon>
        <taxon>Pezizomycotina</taxon>
        <taxon>Sordariomycetes</taxon>
        <taxon>Hypocreomycetidae</taxon>
        <taxon>Hypocreales</taxon>
        <taxon>Cordycipitaceae</taxon>
        <taxon>Beauveria</taxon>
    </lineage>
</organism>
<dbReference type="EMBL" id="JH725167">
    <property type="protein sequence ID" value="EJP64646.1"/>
    <property type="molecule type" value="Genomic_DNA"/>
</dbReference>
<sequence length="611" mass="69151">MACFLFPALAAPQGLRPRNCYGTILTDIVRASSDAIDALTLYRRLLFTNDTYVDDAGFAAFDAHVGDTSCQLRAGMLLDLTKMHRHWASSSCDKETSWLDRYIERLTNVLDGARKMLAKLTIERVHPEKLGIGPKKDSPDGLLRKLGWDEQEILNTITTLYPAGQSKTPRTHEGYLNGWDLTGVEEEQQKQLVPSCTEDSWWQIRNDSAVVERAISRREDKTMVIVDDIDVRPAAETVVSSSASTASSNEGVDGIEWNPLSPCTMVRFLTYSFVLSKYKCFRRFQHVVGARIDFEAVIQAGDEMVGDVWDYSVRDYKYSKSTRRIELEIGRLQSWISKLSSAWLYDIAKASSASPGIESLMIRTTRTSSTDLTCVPTYVGYLAIRELWGRDTDALILVDRHFCDGGYHSNFFLATLRLESTNATTDRDGLPPQRLPLKHRVTWEIERISKDWLQKHQDQHHPHIIIMGNSIEGSYEDYMTASSTRRRHETHSCDDNEAHIAKFLAHDHDRLTLSFFARHRHYTFDLNSSKPSIGVAGERKEVAEQMEQVFPGLAEQWSISNLEAEAMGTADGSLHMFAWQHAFTETKGRIAELVSTAKDTLPISAPLERIC</sequence>
<name>J5JNU7_BEAB2</name>
<evidence type="ECO:0000313" key="1">
    <source>
        <dbReference type="EMBL" id="EJP64646.1"/>
    </source>
</evidence>
<dbReference type="HOGENOM" id="CLU_036308_0_0_1"/>
<dbReference type="InParanoid" id="J5JNU7"/>
<accession>J5JNU7</accession>
<dbReference type="STRING" id="655819.J5JNU7"/>
<keyword evidence="2" id="KW-1185">Reference proteome</keyword>
<evidence type="ECO:0000313" key="2">
    <source>
        <dbReference type="Proteomes" id="UP000002762"/>
    </source>
</evidence>
<gene>
    <name evidence="1" type="ORF">BBA_06215</name>
</gene>